<keyword evidence="6" id="KW-0167">Capsid protein</keyword>
<dbReference type="CDD" id="cd13889">
    <property type="entry name" value="CuRO_3_BOD"/>
    <property type="match status" value="1"/>
</dbReference>
<evidence type="ECO:0000259" key="5">
    <source>
        <dbReference type="Pfam" id="PF07732"/>
    </source>
</evidence>
<dbReference type="GO" id="GO:0005507">
    <property type="term" value="F:copper ion binding"/>
    <property type="evidence" value="ECO:0007669"/>
    <property type="project" value="InterPro"/>
</dbReference>
<organism evidence="6 7">
    <name type="scientific">Pilimelia anulata</name>
    <dbReference type="NCBI Taxonomy" id="53371"/>
    <lineage>
        <taxon>Bacteria</taxon>
        <taxon>Bacillati</taxon>
        <taxon>Actinomycetota</taxon>
        <taxon>Actinomycetes</taxon>
        <taxon>Micromonosporales</taxon>
        <taxon>Micromonosporaceae</taxon>
        <taxon>Pilimelia</taxon>
    </lineage>
</organism>
<evidence type="ECO:0000259" key="3">
    <source>
        <dbReference type="Pfam" id="PF00394"/>
    </source>
</evidence>
<feature type="domain" description="Plastocyanin-like" evidence="4">
    <location>
        <begin position="415"/>
        <end position="512"/>
    </location>
</feature>
<evidence type="ECO:0000313" key="6">
    <source>
        <dbReference type="EMBL" id="GGJ88456.1"/>
    </source>
</evidence>
<dbReference type="RefSeq" id="WP_229783450.1">
    <property type="nucleotide sequence ID" value="NZ_BMQB01000003.1"/>
</dbReference>
<evidence type="ECO:0000313" key="7">
    <source>
        <dbReference type="Proteomes" id="UP000649739"/>
    </source>
</evidence>
<gene>
    <name evidence="6" type="primary">cotA</name>
    <name evidence="6" type="ORF">GCM10010123_17560</name>
</gene>
<feature type="domain" description="Plastocyanin-like" evidence="3">
    <location>
        <begin position="218"/>
        <end position="328"/>
    </location>
</feature>
<dbReference type="InterPro" id="IPR006311">
    <property type="entry name" value="TAT_signal"/>
</dbReference>
<dbReference type="InterPro" id="IPR001117">
    <property type="entry name" value="Cu-oxidase_2nd"/>
</dbReference>
<dbReference type="Pfam" id="PF07732">
    <property type="entry name" value="Cu-oxidase_3"/>
    <property type="match status" value="1"/>
</dbReference>
<comment type="similarity">
    <text evidence="1">Belongs to the multicopper oxidase family.</text>
</comment>
<dbReference type="Proteomes" id="UP000649739">
    <property type="component" value="Unassembled WGS sequence"/>
</dbReference>
<dbReference type="InterPro" id="IPR045087">
    <property type="entry name" value="Cu-oxidase_fam"/>
</dbReference>
<sequence>MNAPRSERLSRRDLLRWTAAGALVAGAGAAIPFTRDVRTAVLPALPAAKMPRPFTTPFRRPPVLKPYQTGQDATGKFAKYAITQKPGLASIVAGLRTQIYAYNGIFPGPVVELEQGTRAMVRMRNKLPATHPRMKHPYHTSTHLHGSASLPQYDGYANDVTMPGYYKEYKYPNFQPARTLWYHDHGVHHTAENVYGGLAAFYLMHDPAERALLPQGEFDVPLMVSDIMLAADGSPNYNDRSHSGLWGDIILVNGAPWPVMKVKRRVYRFRILNASISRSYRWALSTGDPLTVVATDGGLMPRAQQVSEIRHGNAERYEVLIDFSKYRPGQRVELRNLSNKNNVDFANTGRVMAFDVVDDKFTTVNNRIPTTLVPSPVMQLTEAQAVATRSIRVQRTNGHWALNGQTWEEVIASDFRAVLANPDYNDVELWEITNHSGGWFHPVHIHLIDFQIVSRNGAAPFAFERGPKDVVYIGENETVRLLMRFEHQRGRYMVHCHNLPHEDHDMMHQFSVGLPDGAVDPNDPVSADKPITDSLPPDA</sequence>
<evidence type="ECO:0000259" key="4">
    <source>
        <dbReference type="Pfam" id="PF07731"/>
    </source>
</evidence>
<dbReference type="Pfam" id="PF07731">
    <property type="entry name" value="Cu-oxidase_2"/>
    <property type="match status" value="1"/>
</dbReference>
<reference evidence="6" key="2">
    <citation type="submission" date="2020-09" db="EMBL/GenBank/DDBJ databases">
        <authorList>
            <person name="Sun Q."/>
            <person name="Ohkuma M."/>
        </authorList>
    </citation>
    <scope>NUCLEOTIDE SEQUENCE</scope>
    <source>
        <strain evidence="6">JCM 3090</strain>
    </source>
</reference>
<name>A0A8J3B6L1_9ACTN</name>
<feature type="domain" description="Plastocyanin-like" evidence="5">
    <location>
        <begin position="92"/>
        <end position="198"/>
    </location>
</feature>
<dbReference type="Pfam" id="PF00394">
    <property type="entry name" value="Cu-oxidase"/>
    <property type="match status" value="1"/>
</dbReference>
<feature type="region of interest" description="Disordered" evidence="2">
    <location>
        <begin position="512"/>
        <end position="539"/>
    </location>
</feature>
<dbReference type="InterPro" id="IPR008972">
    <property type="entry name" value="Cupredoxin"/>
</dbReference>
<reference evidence="6" key="1">
    <citation type="journal article" date="2014" name="Int. J. Syst. Evol. Microbiol.">
        <title>Complete genome sequence of Corynebacterium casei LMG S-19264T (=DSM 44701T), isolated from a smear-ripened cheese.</title>
        <authorList>
            <consortium name="US DOE Joint Genome Institute (JGI-PGF)"/>
            <person name="Walter F."/>
            <person name="Albersmeier A."/>
            <person name="Kalinowski J."/>
            <person name="Ruckert C."/>
        </authorList>
    </citation>
    <scope>NUCLEOTIDE SEQUENCE</scope>
    <source>
        <strain evidence="6">JCM 3090</strain>
    </source>
</reference>
<keyword evidence="7" id="KW-1185">Reference proteome</keyword>
<dbReference type="InterPro" id="IPR011706">
    <property type="entry name" value="Cu-oxidase_C"/>
</dbReference>
<accession>A0A8J3B6L1</accession>
<dbReference type="GO" id="GO:0016491">
    <property type="term" value="F:oxidoreductase activity"/>
    <property type="evidence" value="ECO:0007669"/>
    <property type="project" value="InterPro"/>
</dbReference>
<evidence type="ECO:0000256" key="1">
    <source>
        <dbReference type="ARBA" id="ARBA00010609"/>
    </source>
</evidence>
<keyword evidence="6" id="KW-0946">Virion</keyword>
<dbReference type="AlphaFoldDB" id="A0A8J3B6L1"/>
<dbReference type="EMBL" id="BMQB01000003">
    <property type="protein sequence ID" value="GGJ88456.1"/>
    <property type="molecule type" value="Genomic_DNA"/>
</dbReference>
<dbReference type="PROSITE" id="PS51318">
    <property type="entry name" value="TAT"/>
    <property type="match status" value="1"/>
</dbReference>
<dbReference type="InterPro" id="IPR011707">
    <property type="entry name" value="Cu-oxidase-like_N"/>
</dbReference>
<dbReference type="Gene3D" id="2.60.40.420">
    <property type="entry name" value="Cupredoxins - blue copper proteins"/>
    <property type="match status" value="3"/>
</dbReference>
<dbReference type="PANTHER" id="PTHR48267">
    <property type="entry name" value="CUPREDOXIN SUPERFAMILY PROTEIN"/>
    <property type="match status" value="1"/>
</dbReference>
<evidence type="ECO:0000256" key="2">
    <source>
        <dbReference type="SAM" id="MobiDB-lite"/>
    </source>
</evidence>
<comment type="caution">
    <text evidence="6">The sequence shown here is derived from an EMBL/GenBank/DDBJ whole genome shotgun (WGS) entry which is preliminary data.</text>
</comment>
<dbReference type="SUPFAM" id="SSF49503">
    <property type="entry name" value="Cupredoxins"/>
    <property type="match status" value="3"/>
</dbReference>
<dbReference type="PANTHER" id="PTHR48267:SF1">
    <property type="entry name" value="BILIRUBIN OXIDASE"/>
    <property type="match status" value="1"/>
</dbReference>
<proteinExistence type="inferred from homology"/>
<protein>
    <submittedName>
        <fullName evidence="6">Spore coat protein A</fullName>
    </submittedName>
</protein>